<comment type="caution">
    <text evidence="1">The sequence shown here is derived from an EMBL/GenBank/DDBJ whole genome shotgun (WGS) entry which is preliminary data.</text>
</comment>
<accession>A0A4Z1GZJ6</accession>
<dbReference type="Proteomes" id="UP000297814">
    <property type="component" value="Unassembled WGS sequence"/>
</dbReference>
<dbReference type="InterPro" id="IPR029063">
    <property type="entry name" value="SAM-dependent_MTases_sf"/>
</dbReference>
<evidence type="ECO:0000313" key="1">
    <source>
        <dbReference type="EMBL" id="TGO40500.1"/>
    </source>
</evidence>
<dbReference type="EMBL" id="PQXK01000036">
    <property type="protein sequence ID" value="TGO40500.1"/>
    <property type="molecule type" value="Genomic_DNA"/>
</dbReference>
<proteinExistence type="predicted"/>
<evidence type="ECO:0000313" key="2">
    <source>
        <dbReference type="Proteomes" id="UP000297814"/>
    </source>
</evidence>
<dbReference type="AlphaFoldDB" id="A0A4Z1GZJ6"/>
<protein>
    <submittedName>
        <fullName evidence="1">Uncharacterized protein</fullName>
    </submittedName>
</protein>
<dbReference type="Gene3D" id="3.40.50.150">
    <property type="entry name" value="Vaccinia Virus protein VP39"/>
    <property type="match status" value="1"/>
</dbReference>
<gene>
    <name evidence="1" type="ORF">BHYA_0036g00330</name>
</gene>
<keyword evidence="2" id="KW-1185">Reference proteome</keyword>
<name>A0A4Z1GZJ6_9HELO</name>
<sequence>MIKNTYSNATTDLPCEYGPAMYPASFPPTVQIDGFDISAAQFPAADFRPQNVHLYTHDGFQDYASEFQERYDTVHARFWLCVVDDPDAKPLLRKLLSLLMDGTAAAGCGSGGNAGRAGHDDCVGKTL</sequence>
<organism evidence="1 2">
    <name type="scientific">Botrytis hyacinthi</name>
    <dbReference type="NCBI Taxonomy" id="278943"/>
    <lineage>
        <taxon>Eukaryota</taxon>
        <taxon>Fungi</taxon>
        <taxon>Dikarya</taxon>
        <taxon>Ascomycota</taxon>
        <taxon>Pezizomycotina</taxon>
        <taxon>Leotiomycetes</taxon>
        <taxon>Helotiales</taxon>
        <taxon>Sclerotiniaceae</taxon>
        <taxon>Botrytis</taxon>
    </lineage>
</organism>
<dbReference type="SUPFAM" id="SSF53335">
    <property type="entry name" value="S-adenosyl-L-methionine-dependent methyltransferases"/>
    <property type="match status" value="1"/>
</dbReference>
<reference evidence="1 2" key="1">
    <citation type="submission" date="2017-12" db="EMBL/GenBank/DDBJ databases">
        <title>Comparative genomics of Botrytis spp.</title>
        <authorList>
            <person name="Valero-Jimenez C.A."/>
            <person name="Tapia P."/>
            <person name="Veloso J."/>
            <person name="Silva-Moreno E."/>
            <person name="Staats M."/>
            <person name="Valdes J.H."/>
            <person name="Van Kan J.A.L."/>
        </authorList>
    </citation>
    <scope>NUCLEOTIDE SEQUENCE [LARGE SCALE GENOMIC DNA]</scope>
    <source>
        <strain evidence="1 2">Bh0001</strain>
    </source>
</reference>